<protein>
    <recommendedName>
        <fullName evidence="3">AraC family transcriptional regulator</fullName>
    </recommendedName>
</protein>
<evidence type="ECO:0008006" key="3">
    <source>
        <dbReference type="Google" id="ProtNLM"/>
    </source>
</evidence>
<evidence type="ECO:0000313" key="1">
    <source>
        <dbReference type="EMBL" id="MFC6039703.1"/>
    </source>
</evidence>
<dbReference type="RefSeq" id="WP_377733846.1">
    <property type="nucleotide sequence ID" value="NZ_JBHSRI010000018.1"/>
</dbReference>
<accession>A0ABW1L7I4</accession>
<dbReference type="EMBL" id="JBHSRI010000018">
    <property type="protein sequence ID" value="MFC6039703.1"/>
    <property type="molecule type" value="Genomic_DNA"/>
</dbReference>
<proteinExistence type="predicted"/>
<gene>
    <name evidence="1" type="ORF">ACFPYN_09760</name>
</gene>
<organism evidence="1 2">
    <name type="scientific">Paenisporosarcina macmurdoensis</name>
    <dbReference type="NCBI Taxonomy" id="212659"/>
    <lineage>
        <taxon>Bacteria</taxon>
        <taxon>Bacillati</taxon>
        <taxon>Bacillota</taxon>
        <taxon>Bacilli</taxon>
        <taxon>Bacillales</taxon>
        <taxon>Caryophanaceae</taxon>
        <taxon>Paenisporosarcina</taxon>
    </lineage>
</organism>
<dbReference type="Proteomes" id="UP001596170">
    <property type="component" value="Unassembled WGS sequence"/>
</dbReference>
<keyword evidence="2" id="KW-1185">Reference proteome</keyword>
<sequence>MNKKWTIENISEYVKKNSDSKLLSTEYQGFSQKLLFKCSCGNNFEKTLTKFKASNQKKCSSCEEPRAPRTSKK</sequence>
<name>A0ABW1L7I4_9BACL</name>
<evidence type="ECO:0000313" key="2">
    <source>
        <dbReference type="Proteomes" id="UP001596170"/>
    </source>
</evidence>
<comment type="caution">
    <text evidence="1">The sequence shown here is derived from an EMBL/GenBank/DDBJ whole genome shotgun (WGS) entry which is preliminary data.</text>
</comment>
<reference evidence="2" key="1">
    <citation type="journal article" date="2019" name="Int. J. Syst. Evol. Microbiol.">
        <title>The Global Catalogue of Microorganisms (GCM) 10K type strain sequencing project: providing services to taxonomists for standard genome sequencing and annotation.</title>
        <authorList>
            <consortium name="The Broad Institute Genomics Platform"/>
            <consortium name="The Broad Institute Genome Sequencing Center for Infectious Disease"/>
            <person name="Wu L."/>
            <person name="Ma J."/>
        </authorList>
    </citation>
    <scope>NUCLEOTIDE SEQUENCE [LARGE SCALE GENOMIC DNA]</scope>
    <source>
        <strain evidence="2">CCUG 54527</strain>
    </source>
</reference>